<evidence type="ECO:0000259" key="8">
    <source>
        <dbReference type="PROSITE" id="PS50928"/>
    </source>
</evidence>
<name>A0A5C2H8S7_9BACT</name>
<evidence type="ECO:0000256" key="5">
    <source>
        <dbReference type="ARBA" id="ARBA00022989"/>
    </source>
</evidence>
<keyword evidence="10" id="KW-1185">Reference proteome</keyword>
<feature type="transmembrane region" description="Helical" evidence="7">
    <location>
        <begin position="9"/>
        <end position="29"/>
    </location>
</feature>
<dbReference type="AlphaFoldDB" id="A0A5C2H8S7"/>
<dbReference type="Gene3D" id="1.10.3720.10">
    <property type="entry name" value="MetI-like"/>
    <property type="match status" value="1"/>
</dbReference>
<dbReference type="KEGG" id="apai:APAC_2311"/>
<proteinExistence type="inferred from homology"/>
<dbReference type="PROSITE" id="PS50928">
    <property type="entry name" value="ABC_TM1"/>
    <property type="match status" value="1"/>
</dbReference>
<evidence type="ECO:0000256" key="1">
    <source>
        <dbReference type="ARBA" id="ARBA00004651"/>
    </source>
</evidence>
<dbReference type="PANTHER" id="PTHR30465:SF0">
    <property type="entry name" value="OLIGOPEPTIDE TRANSPORT SYSTEM PERMEASE PROTEIN APPB"/>
    <property type="match status" value="1"/>
</dbReference>
<evidence type="ECO:0000256" key="3">
    <source>
        <dbReference type="ARBA" id="ARBA00022475"/>
    </source>
</evidence>
<dbReference type="Pfam" id="PF00528">
    <property type="entry name" value="BPD_transp_1"/>
    <property type="match status" value="1"/>
</dbReference>
<dbReference type="InterPro" id="IPR035906">
    <property type="entry name" value="MetI-like_sf"/>
</dbReference>
<dbReference type="GO" id="GO:0055085">
    <property type="term" value="P:transmembrane transport"/>
    <property type="evidence" value="ECO:0007669"/>
    <property type="project" value="InterPro"/>
</dbReference>
<keyword evidence="5 7" id="KW-1133">Transmembrane helix</keyword>
<dbReference type="SUPFAM" id="SSF161098">
    <property type="entry name" value="MetI-like"/>
    <property type="match status" value="1"/>
</dbReference>
<protein>
    <submittedName>
        <fullName evidence="9">Dipeptide/oligopeptide/nickel ABC transporter, permease protein</fullName>
    </submittedName>
</protein>
<evidence type="ECO:0000256" key="4">
    <source>
        <dbReference type="ARBA" id="ARBA00022692"/>
    </source>
</evidence>
<comment type="similarity">
    <text evidence="7">Belongs to the binding-protein-dependent transport system permease family.</text>
</comment>
<evidence type="ECO:0000256" key="2">
    <source>
        <dbReference type="ARBA" id="ARBA00022448"/>
    </source>
</evidence>
<feature type="transmembrane region" description="Helical" evidence="7">
    <location>
        <begin position="137"/>
        <end position="162"/>
    </location>
</feature>
<dbReference type="OrthoDB" id="9778910at2"/>
<keyword evidence="2 7" id="KW-0813">Transport</keyword>
<dbReference type="InterPro" id="IPR000515">
    <property type="entry name" value="MetI-like"/>
</dbReference>
<accession>A0A5C2H8S7</accession>
<evidence type="ECO:0000313" key="10">
    <source>
        <dbReference type="Proteomes" id="UP000322726"/>
    </source>
</evidence>
<reference evidence="9 10" key="3">
    <citation type="submission" date="2019-09" db="EMBL/GenBank/DDBJ databases">
        <title>Taxonomic note: a critical rebuttal of the proposed division of the genus Arcobacter into six genera, emended descriptions of Arcobacter anaerophilus and the genus Arcobacter, and an assessment of genus-level boundaries for Epsilonproteobacteria using in silico genomic comparator tools.</title>
        <authorList>
            <person name="On S.L.W."/>
            <person name="Miller W.G."/>
            <person name="Biggs P."/>
            <person name="Cornelius A."/>
            <person name="Vandamme P."/>
        </authorList>
    </citation>
    <scope>NUCLEOTIDE SEQUENCE [LARGE SCALE GENOMIC DNA]</scope>
    <source>
        <strain evidence="9 10">LMG 26638</strain>
    </source>
</reference>
<feature type="transmembrane region" description="Helical" evidence="7">
    <location>
        <begin position="240"/>
        <end position="266"/>
    </location>
</feature>
<sequence length="319" mass="35691">MKLFIKKVLYLFTMLFIISLISFIAINAAPNSFFASGELNPNITPESIEQLKAIYGLDKPLYVQFFSWVTSILQLDFGISFSSGEMVKNEILTRIPVTLTINIISMVLIFIISLYFGIKSALNKNSFFDRFTGQLSLLSFSMPSFYLALILVLVFAINFEIVPIAGLHSVPNDGSLAYYLDYAWHLVLPIFIIVFGGIGSLILYIRSLTIEILKSDYIFFARARGLSQKQILRYYILPNLYPPVITLLGLSLPGIIGGSVILETIFSIDGMGLLFYQSALSHDYPVIMGILIIGAFLTLIGNMIADLVLLKLNPNYEEK</sequence>
<dbReference type="InterPro" id="IPR045621">
    <property type="entry name" value="BPD_transp_1_N"/>
</dbReference>
<keyword evidence="3" id="KW-1003">Cell membrane</keyword>
<keyword evidence="6 7" id="KW-0472">Membrane</keyword>
<feature type="domain" description="ABC transmembrane type-1" evidence="8">
    <location>
        <begin position="95"/>
        <end position="309"/>
    </location>
</feature>
<dbReference type="PANTHER" id="PTHR30465">
    <property type="entry name" value="INNER MEMBRANE ABC TRANSPORTER"/>
    <property type="match status" value="1"/>
</dbReference>
<organism evidence="9 10">
    <name type="scientific">Malaciobacter pacificus</name>
    <dbReference type="NCBI Taxonomy" id="1080223"/>
    <lineage>
        <taxon>Bacteria</taxon>
        <taxon>Pseudomonadati</taxon>
        <taxon>Campylobacterota</taxon>
        <taxon>Epsilonproteobacteria</taxon>
        <taxon>Campylobacterales</taxon>
        <taxon>Arcobacteraceae</taxon>
        <taxon>Malaciobacter</taxon>
    </lineage>
</organism>
<dbReference type="EMBL" id="CP035928">
    <property type="protein sequence ID" value="QEP35371.1"/>
    <property type="molecule type" value="Genomic_DNA"/>
</dbReference>
<evidence type="ECO:0000256" key="7">
    <source>
        <dbReference type="RuleBase" id="RU363032"/>
    </source>
</evidence>
<reference evidence="10" key="2">
    <citation type="submission" date="2019-09" db="EMBL/GenBank/DDBJ databases">
        <title>Complete genome sequencing of four Arcobacter species reveals a diverse suite of mobile elements.</title>
        <authorList>
            <person name="On S.L.W."/>
            <person name="Miller W.G."/>
            <person name="Biggs P."/>
            <person name="Cornelius A."/>
            <person name="Vandamme P."/>
        </authorList>
    </citation>
    <scope>NUCLEOTIDE SEQUENCE [LARGE SCALE GENOMIC DNA]</scope>
    <source>
        <strain evidence="10">LMG 26638</strain>
    </source>
</reference>
<dbReference type="Proteomes" id="UP000322726">
    <property type="component" value="Chromosome"/>
</dbReference>
<evidence type="ECO:0000313" key="9">
    <source>
        <dbReference type="EMBL" id="QEP35371.1"/>
    </source>
</evidence>
<gene>
    <name evidence="9" type="ORF">APAC_2311</name>
</gene>
<dbReference type="GO" id="GO:0005886">
    <property type="term" value="C:plasma membrane"/>
    <property type="evidence" value="ECO:0007669"/>
    <property type="project" value="UniProtKB-SubCell"/>
</dbReference>
<dbReference type="RefSeq" id="WP_130234266.1">
    <property type="nucleotide sequence ID" value="NZ_BMEF01000009.1"/>
</dbReference>
<comment type="subcellular location">
    <subcellularLocation>
        <location evidence="1 7">Cell membrane</location>
        <topology evidence="1 7">Multi-pass membrane protein</topology>
    </subcellularLocation>
</comment>
<feature type="transmembrane region" description="Helical" evidence="7">
    <location>
        <begin position="95"/>
        <end position="116"/>
    </location>
</feature>
<dbReference type="Pfam" id="PF19300">
    <property type="entry name" value="BPD_transp_1_N"/>
    <property type="match status" value="1"/>
</dbReference>
<reference evidence="9 10" key="1">
    <citation type="submission" date="2019-09" db="EMBL/GenBank/DDBJ databases">
        <title>Complete genome sequencing of four Arcobacter species reveals a diverse suite of mobile elements.</title>
        <authorList>
            <person name="Miller W.G."/>
            <person name="Yee E."/>
            <person name="Bono J.L."/>
        </authorList>
    </citation>
    <scope>NUCLEOTIDE SEQUENCE [LARGE SCALE GENOMIC DNA]</scope>
    <source>
        <strain evidence="9 10">LMG 26638</strain>
    </source>
</reference>
<evidence type="ECO:0000256" key="6">
    <source>
        <dbReference type="ARBA" id="ARBA00023136"/>
    </source>
</evidence>
<feature type="transmembrane region" description="Helical" evidence="7">
    <location>
        <begin position="182"/>
        <end position="205"/>
    </location>
</feature>
<dbReference type="CDD" id="cd06261">
    <property type="entry name" value="TM_PBP2"/>
    <property type="match status" value="1"/>
</dbReference>
<feature type="transmembrane region" description="Helical" evidence="7">
    <location>
        <begin position="286"/>
        <end position="310"/>
    </location>
</feature>
<keyword evidence="4 7" id="KW-0812">Transmembrane</keyword>